<dbReference type="AlphaFoldDB" id="A0A939TB67"/>
<feature type="transmembrane region" description="Helical" evidence="1">
    <location>
        <begin position="119"/>
        <end position="143"/>
    </location>
</feature>
<accession>A0A939TB67</accession>
<protein>
    <submittedName>
        <fullName evidence="2">ABC transporter permease subunit</fullName>
    </submittedName>
</protein>
<keyword evidence="1" id="KW-0472">Membrane</keyword>
<feature type="transmembrane region" description="Helical" evidence="1">
    <location>
        <begin position="34"/>
        <end position="56"/>
    </location>
</feature>
<organism evidence="2 3">
    <name type="scientific">Actinomadura barringtoniae</name>
    <dbReference type="NCBI Taxonomy" id="1427535"/>
    <lineage>
        <taxon>Bacteria</taxon>
        <taxon>Bacillati</taxon>
        <taxon>Actinomycetota</taxon>
        <taxon>Actinomycetes</taxon>
        <taxon>Streptosporangiales</taxon>
        <taxon>Thermomonosporaceae</taxon>
        <taxon>Actinomadura</taxon>
    </lineage>
</organism>
<evidence type="ECO:0000313" key="3">
    <source>
        <dbReference type="Proteomes" id="UP000669179"/>
    </source>
</evidence>
<reference evidence="2" key="1">
    <citation type="submission" date="2021-03" db="EMBL/GenBank/DDBJ databases">
        <authorList>
            <person name="Kanchanasin P."/>
            <person name="Saeng-In P."/>
            <person name="Phongsopitanun W."/>
            <person name="Yuki M."/>
            <person name="Kudo T."/>
            <person name="Ohkuma M."/>
            <person name="Tanasupawat S."/>
        </authorList>
    </citation>
    <scope>NUCLEOTIDE SEQUENCE</scope>
    <source>
        <strain evidence="2">GKU 128</strain>
    </source>
</reference>
<name>A0A939TB67_9ACTN</name>
<keyword evidence="1" id="KW-1133">Transmembrane helix</keyword>
<dbReference type="Proteomes" id="UP000669179">
    <property type="component" value="Unassembled WGS sequence"/>
</dbReference>
<keyword evidence="3" id="KW-1185">Reference proteome</keyword>
<feature type="transmembrane region" description="Helical" evidence="1">
    <location>
        <begin position="76"/>
        <end position="98"/>
    </location>
</feature>
<feature type="transmembrane region" description="Helical" evidence="1">
    <location>
        <begin position="246"/>
        <end position="267"/>
    </location>
</feature>
<keyword evidence="1" id="KW-0812">Transmembrane</keyword>
<dbReference type="PANTHER" id="PTHR37305:SF1">
    <property type="entry name" value="MEMBRANE PROTEIN"/>
    <property type="match status" value="1"/>
</dbReference>
<dbReference type="GO" id="GO:0140359">
    <property type="term" value="F:ABC-type transporter activity"/>
    <property type="evidence" value="ECO:0007669"/>
    <property type="project" value="InterPro"/>
</dbReference>
<sequence>MTAVTTEPVRVDGVSLPRVLRSEWIKLWTLRSTFWTLFTAIVATAGLGMLFSWGFAGHANDPKDPIPNAAIRAVTVPLQPYVIAQLAIGVLGVMIITGEYSTGMIRATLAAVPTRLPVLWAKAAVFSVVVLVLMEVMAFVAFFCGEAIISTHHIQASLSSPQALRIVLGVGLYLTVVGLLGTALGVIIRSTAGAIAALFGILLVLPLLGEVLNLTSWGKHITPYLPSNAGGDLLTNMPDPGSLSPWTGFGLFCLYTAAAMAAAAYLLHRRDA</sequence>
<comment type="caution">
    <text evidence="2">The sequence shown here is derived from an EMBL/GenBank/DDBJ whole genome shotgun (WGS) entry which is preliminary data.</text>
</comment>
<feature type="transmembrane region" description="Helical" evidence="1">
    <location>
        <begin position="163"/>
        <end position="188"/>
    </location>
</feature>
<evidence type="ECO:0000313" key="2">
    <source>
        <dbReference type="EMBL" id="MBO2453232.1"/>
    </source>
</evidence>
<dbReference type="EMBL" id="JAGEOJ010000019">
    <property type="protein sequence ID" value="MBO2453232.1"/>
    <property type="molecule type" value="Genomic_DNA"/>
</dbReference>
<proteinExistence type="predicted"/>
<dbReference type="RefSeq" id="WP_208261249.1">
    <property type="nucleotide sequence ID" value="NZ_JAGEOJ010000019.1"/>
</dbReference>
<feature type="transmembrane region" description="Helical" evidence="1">
    <location>
        <begin position="195"/>
        <end position="217"/>
    </location>
</feature>
<dbReference type="GO" id="GO:0005886">
    <property type="term" value="C:plasma membrane"/>
    <property type="evidence" value="ECO:0007669"/>
    <property type="project" value="UniProtKB-SubCell"/>
</dbReference>
<dbReference type="PANTHER" id="PTHR37305">
    <property type="entry name" value="INTEGRAL MEMBRANE PROTEIN-RELATED"/>
    <property type="match status" value="1"/>
</dbReference>
<gene>
    <name evidence="2" type="ORF">J4573_39485</name>
</gene>
<evidence type="ECO:0000256" key="1">
    <source>
        <dbReference type="SAM" id="Phobius"/>
    </source>
</evidence>